<evidence type="ECO:0000256" key="1">
    <source>
        <dbReference type="ARBA" id="ARBA00022806"/>
    </source>
</evidence>
<keyword evidence="1 3" id="KW-0347">Helicase</keyword>
<keyword evidence="1 3" id="KW-0067">ATP-binding</keyword>
<dbReference type="Gene3D" id="3.40.50.300">
    <property type="entry name" value="P-loop containing nucleotide triphosphate hydrolases"/>
    <property type="match status" value="1"/>
</dbReference>
<organism evidence="3 4">
    <name type="scientific">Gilliamella apicola</name>
    <dbReference type="NCBI Taxonomy" id="1196095"/>
    <lineage>
        <taxon>Bacteria</taxon>
        <taxon>Pseudomonadati</taxon>
        <taxon>Pseudomonadota</taxon>
        <taxon>Gammaproteobacteria</taxon>
        <taxon>Orbales</taxon>
        <taxon>Orbaceae</taxon>
        <taxon>Gilliamella</taxon>
    </lineage>
</organism>
<evidence type="ECO:0000313" key="4">
    <source>
        <dbReference type="Proteomes" id="UP000319138"/>
    </source>
</evidence>
<dbReference type="EMBL" id="VMHL01000006">
    <property type="protein sequence ID" value="TSJ87961.1"/>
    <property type="molecule type" value="Genomic_DNA"/>
</dbReference>
<evidence type="ECO:0000259" key="2">
    <source>
        <dbReference type="Pfam" id="PF00176"/>
    </source>
</evidence>
<keyword evidence="1 3" id="KW-0378">Hydrolase</keyword>
<dbReference type="AlphaFoldDB" id="A0A556RGE6"/>
<name>A0A556RGE6_9GAMM</name>
<dbReference type="RefSeq" id="WP_144190343.1">
    <property type="nucleotide sequence ID" value="NZ_VMHL01000006.1"/>
</dbReference>
<evidence type="ECO:0000313" key="3">
    <source>
        <dbReference type="EMBL" id="TSJ87961.1"/>
    </source>
</evidence>
<dbReference type="GO" id="GO:0005524">
    <property type="term" value="F:ATP binding"/>
    <property type="evidence" value="ECO:0007669"/>
    <property type="project" value="InterPro"/>
</dbReference>
<protein>
    <submittedName>
        <fullName evidence="3">DEAD/DEAH box helicase</fullName>
    </submittedName>
</protein>
<proteinExistence type="predicted"/>
<comment type="caution">
    <text evidence="3">The sequence shown here is derived from an EMBL/GenBank/DDBJ whole genome shotgun (WGS) entry which is preliminary data.</text>
</comment>
<gene>
    <name evidence="3" type="ORF">FPQ14_11505</name>
</gene>
<dbReference type="Proteomes" id="UP000319138">
    <property type="component" value="Unassembled WGS sequence"/>
</dbReference>
<dbReference type="Gene3D" id="3.40.50.10810">
    <property type="entry name" value="Tandem AAA-ATPase domain"/>
    <property type="match status" value="1"/>
</dbReference>
<dbReference type="GO" id="GO:0004386">
    <property type="term" value="F:helicase activity"/>
    <property type="evidence" value="ECO:0007669"/>
    <property type="project" value="UniProtKB-KW"/>
</dbReference>
<accession>A0A556RGE6</accession>
<reference evidence="3 4" key="1">
    <citation type="submission" date="2019-07" db="EMBL/GenBank/DDBJ databases">
        <title>Gilliamella genomes.</title>
        <authorList>
            <person name="Zheng H."/>
        </authorList>
    </citation>
    <scope>NUCLEOTIDE SEQUENCE [LARGE SCALE GENOMIC DNA]</scope>
    <source>
        <strain evidence="3 4">W8131</strain>
    </source>
</reference>
<dbReference type="InterPro" id="IPR000330">
    <property type="entry name" value="SNF2_N"/>
</dbReference>
<sequence length="460" mass="52388">MNKPFTPRPYQNLIINHQLDTPRGNTWAGMGMGKTSSTLYALDIAYLSGHYEAPTLVIAPLRVAQSTWPDEVKKWDFANIDIQPIVGAKENRLKALQNDQANVFTTNYENLPWLVETLGDKWPFKQVIADESTKLKSFRLRGGGVRAASLRSVAFKKVNFWQNLTGTPAPNGLIDLWGQNWFIDGGQRLGRTMSAFTDRWFNKVPIGDFYKITPAAFAQEQIQRALQDVCITLEAKDWFDISDPIVTPIYIDLPDKLQRQYKQLEREMFLELNGSEIEALNAASKTIKCLQFANGAIYTDSNNNFTEIHDLKIQALESIVNEANGMPVLVAYHFEHDKLRLLKAFKQARLLDNDPQTIRDWNAGKIPILLAHPDSAGHGLNLQDGGNILVYFAHWWNLESSDQILERIGPTRQAQSGYDRPVFVYEIITRGTVDEDVIERKKTKRSMQDILLESMKRKGY</sequence>
<feature type="domain" description="SNF2 N-terminal" evidence="2">
    <location>
        <begin position="30"/>
        <end position="184"/>
    </location>
</feature>
<dbReference type="InterPro" id="IPR027417">
    <property type="entry name" value="P-loop_NTPase"/>
</dbReference>
<dbReference type="Pfam" id="PF00176">
    <property type="entry name" value="SNF2-rel_dom"/>
    <property type="match status" value="1"/>
</dbReference>
<dbReference type="SUPFAM" id="SSF52540">
    <property type="entry name" value="P-loop containing nucleoside triphosphate hydrolases"/>
    <property type="match status" value="2"/>
</dbReference>
<keyword evidence="1 3" id="KW-0547">Nucleotide-binding</keyword>
<dbReference type="PANTHER" id="PTHR10799">
    <property type="entry name" value="SNF2/RAD54 HELICASE FAMILY"/>
    <property type="match status" value="1"/>
</dbReference>
<dbReference type="InterPro" id="IPR038718">
    <property type="entry name" value="SNF2-like_sf"/>
</dbReference>